<feature type="transmembrane region" description="Helical" evidence="6">
    <location>
        <begin position="79"/>
        <end position="98"/>
    </location>
</feature>
<evidence type="ECO:0000256" key="6">
    <source>
        <dbReference type="SAM" id="Phobius"/>
    </source>
</evidence>
<feature type="domain" description="ResB-like" evidence="7">
    <location>
        <begin position="27"/>
        <end position="694"/>
    </location>
</feature>
<dbReference type="PANTHER" id="PTHR31566:SF0">
    <property type="entry name" value="CYTOCHROME C BIOGENESIS PROTEIN CCS1, CHLOROPLASTIC"/>
    <property type="match status" value="1"/>
</dbReference>
<dbReference type="Proteomes" id="UP000414233">
    <property type="component" value="Unassembled WGS sequence"/>
</dbReference>
<dbReference type="InterPro" id="IPR023494">
    <property type="entry name" value="Cyt_c_bgen_Ccs1/CcsB/ResB"/>
</dbReference>
<keyword evidence="4 6" id="KW-1133">Transmembrane helix</keyword>
<dbReference type="RefSeq" id="WP_150697336.1">
    <property type="nucleotide sequence ID" value="NZ_CABPRZ010000009.1"/>
</dbReference>
<sequence length="710" mass="77975">MSGRIRGMAMNSRRDFLRDELELLSSMRFAISLLCLLAIASVIGTVISQGQPYPNYVNQFGPFWAEIFRALGLFNVYGAWWFLLILGFLVVSTSLCVIRNTPRIVTDIRSWKDHVRERSLHAFHHKAEFGTDQARTDVARRLSQHIGHQGFRLVIREHEGATLIAARAGMANKLGYVLAHVAIVVICLGGLLDSNLIIRLQMALLGKSPVMDNPLIDSIGPEHRLSLANPTFRGNAFVPEGGEVSTAILDVNDGSLIQDLPFSIQLKKFRVEYYSTGMPRLFASDIVVIDHATGKRIPAIVKVNQPLVYRGISIYQSGFDDGGSKLKVTAFPMQGSGGATFGLNGEVGTAVRPSQALHAPYTVEFTDFRPINVENIANAQAKPGSGALPRNSLPAALNRQLGSGARPGEAKDLRNIGPSFQYKVRDVSGQANEYKNYMLPVQLDGESVFLSGMRDTPDGPFHYLRIPAGADGTVNQWMMLRAALFNPEFRAEAASRFARAAMPNESPTQTQDQLMQSAARTLAIFAGVASDQAGNGSPGGFQAVAEFVAHTLPQAAQDKAAELMVRVLEGTAWQLWQIARAQAGQPPAAVTPENSRFVRSALNALSDNFYYGAPVYLRLDAFHQVQASVFQLTRSPGKVIVYVGSVLLVLGIFSMFYVRQRRLWVWIKDRDSGSTVLMAMSTTRRTLDFEREFNRLRGRFPALLASSSQG</sequence>
<proteinExistence type="predicted"/>
<dbReference type="InterPro" id="IPR007816">
    <property type="entry name" value="ResB-like_domain"/>
</dbReference>
<feature type="transmembrane region" description="Helical" evidence="6">
    <location>
        <begin position="639"/>
        <end position="658"/>
    </location>
</feature>
<protein>
    <submittedName>
        <fullName evidence="8">Cytochrome C biogenesis protein ResB</fullName>
    </submittedName>
</protein>
<evidence type="ECO:0000313" key="8">
    <source>
        <dbReference type="EMBL" id="VVE09037.1"/>
    </source>
</evidence>
<dbReference type="PANTHER" id="PTHR31566">
    <property type="entry name" value="CYTOCHROME C BIOGENESIS PROTEIN CCS1, CHLOROPLASTIC"/>
    <property type="match status" value="1"/>
</dbReference>
<keyword evidence="3" id="KW-0201">Cytochrome c-type biogenesis</keyword>
<comment type="subcellular location">
    <subcellularLocation>
        <location evidence="1">Membrane</location>
        <topology evidence="1">Multi-pass membrane protein</topology>
    </subcellularLocation>
</comment>
<organism evidence="8 9">
    <name type="scientific">Pandoraea terrae</name>
    <dbReference type="NCBI Taxonomy" id="1537710"/>
    <lineage>
        <taxon>Bacteria</taxon>
        <taxon>Pseudomonadati</taxon>
        <taxon>Pseudomonadota</taxon>
        <taxon>Betaproteobacteria</taxon>
        <taxon>Burkholderiales</taxon>
        <taxon>Burkholderiaceae</taxon>
        <taxon>Pandoraea</taxon>
    </lineage>
</organism>
<gene>
    <name evidence="8" type="ORF">PTE30175_02462</name>
</gene>
<evidence type="ECO:0000256" key="2">
    <source>
        <dbReference type="ARBA" id="ARBA00022692"/>
    </source>
</evidence>
<dbReference type="Pfam" id="PF05140">
    <property type="entry name" value="ResB"/>
    <property type="match status" value="1"/>
</dbReference>
<dbReference type="GO" id="GO:0017004">
    <property type="term" value="P:cytochrome complex assembly"/>
    <property type="evidence" value="ECO:0007669"/>
    <property type="project" value="UniProtKB-KW"/>
</dbReference>
<evidence type="ECO:0000256" key="4">
    <source>
        <dbReference type="ARBA" id="ARBA00022989"/>
    </source>
</evidence>
<evidence type="ECO:0000313" key="9">
    <source>
        <dbReference type="Proteomes" id="UP000414233"/>
    </source>
</evidence>
<keyword evidence="9" id="KW-1185">Reference proteome</keyword>
<dbReference type="EMBL" id="CABPRZ010000009">
    <property type="protein sequence ID" value="VVE09037.1"/>
    <property type="molecule type" value="Genomic_DNA"/>
</dbReference>
<evidence type="ECO:0000256" key="5">
    <source>
        <dbReference type="ARBA" id="ARBA00023136"/>
    </source>
</evidence>
<dbReference type="GO" id="GO:0016020">
    <property type="term" value="C:membrane"/>
    <property type="evidence" value="ECO:0007669"/>
    <property type="project" value="UniProtKB-SubCell"/>
</dbReference>
<keyword evidence="2 6" id="KW-0812">Transmembrane</keyword>
<accession>A0A5E4V9S8</accession>
<reference evidence="8 9" key="1">
    <citation type="submission" date="2019-08" db="EMBL/GenBank/DDBJ databases">
        <authorList>
            <person name="Peeters C."/>
        </authorList>
    </citation>
    <scope>NUCLEOTIDE SEQUENCE [LARGE SCALE GENOMIC DNA]</scope>
    <source>
        <strain evidence="8 9">LMG 30175</strain>
    </source>
</reference>
<feature type="transmembrane region" description="Helical" evidence="6">
    <location>
        <begin position="174"/>
        <end position="192"/>
    </location>
</feature>
<dbReference type="AlphaFoldDB" id="A0A5E4V9S8"/>
<name>A0A5E4V9S8_9BURK</name>
<dbReference type="OrthoDB" id="9770923at2"/>
<evidence type="ECO:0000256" key="1">
    <source>
        <dbReference type="ARBA" id="ARBA00004141"/>
    </source>
</evidence>
<evidence type="ECO:0000256" key="3">
    <source>
        <dbReference type="ARBA" id="ARBA00022748"/>
    </source>
</evidence>
<evidence type="ECO:0000259" key="7">
    <source>
        <dbReference type="Pfam" id="PF05140"/>
    </source>
</evidence>
<keyword evidence="5 6" id="KW-0472">Membrane</keyword>